<dbReference type="Proteomes" id="UP001055072">
    <property type="component" value="Unassembled WGS sequence"/>
</dbReference>
<dbReference type="EMBL" id="MU274900">
    <property type="protein sequence ID" value="KAI0094679.1"/>
    <property type="molecule type" value="Genomic_DNA"/>
</dbReference>
<protein>
    <submittedName>
        <fullName evidence="1">Uncharacterized protein</fullName>
    </submittedName>
</protein>
<name>A0ACB8UK79_9APHY</name>
<evidence type="ECO:0000313" key="1">
    <source>
        <dbReference type="EMBL" id="KAI0094679.1"/>
    </source>
</evidence>
<gene>
    <name evidence="1" type="ORF">BDY19DRAFT_913980</name>
</gene>
<keyword evidence="2" id="KW-1185">Reference proteome</keyword>
<organism evidence="1 2">
    <name type="scientific">Irpex rosettiformis</name>
    <dbReference type="NCBI Taxonomy" id="378272"/>
    <lineage>
        <taxon>Eukaryota</taxon>
        <taxon>Fungi</taxon>
        <taxon>Dikarya</taxon>
        <taxon>Basidiomycota</taxon>
        <taxon>Agaricomycotina</taxon>
        <taxon>Agaricomycetes</taxon>
        <taxon>Polyporales</taxon>
        <taxon>Irpicaceae</taxon>
        <taxon>Irpex</taxon>
    </lineage>
</organism>
<accession>A0ACB8UK79</accession>
<evidence type="ECO:0000313" key="2">
    <source>
        <dbReference type="Proteomes" id="UP001055072"/>
    </source>
</evidence>
<sequence length="521" mass="56819">MSGSHRRVNAKRQKIELPKDSLQDEDLPTANSLANAPSSVAWSTRQLPSPHIMSLTSLCIRVFVTHFKVLSADGPSRESVKAWLIRIPETLVPRILSGLRETCPTFLSNEFISAYLLRGSTLALGDDLPGVGAKTISAIARLGSRELLREVDLRGLYKIPDKAFASVLANLPNLQALSLRECTKVGPQTVEAAANCPRLESVNFSYTAVTPISLVSIIRNCKELRVLKLAGAPNWTDANISKLWRALGVSANDDFRLPNIRTLKLRQTSVTDATLITFLTICPNIRRLDLSFTGIRHPPPLFANTSLEKLSLTSTQVSSSDVLKIVSGLTGLKKLSLGALGRGGGSATTVVNTTALTFRDDALRGLTNKLATFENLESINLAGNLNLGSITHGALFDFISRVGRKCKTLNLSGLSHLECKDLEGLLPVSDGKEFEPSLLEVLVLNNTPVGDSAAPYISCCSSLRILELGSTKFTRDGLFTILDGCRKLETLNLTSCRGLKIAERRNFFEVYDREHRSNERP</sequence>
<comment type="caution">
    <text evidence="1">The sequence shown here is derived from an EMBL/GenBank/DDBJ whole genome shotgun (WGS) entry which is preliminary data.</text>
</comment>
<reference evidence="1" key="1">
    <citation type="journal article" date="2021" name="Environ. Microbiol.">
        <title>Gene family expansions and transcriptome signatures uncover fungal adaptations to wood decay.</title>
        <authorList>
            <person name="Hage H."/>
            <person name="Miyauchi S."/>
            <person name="Viragh M."/>
            <person name="Drula E."/>
            <person name="Min B."/>
            <person name="Chaduli D."/>
            <person name="Navarro D."/>
            <person name="Favel A."/>
            <person name="Norest M."/>
            <person name="Lesage-Meessen L."/>
            <person name="Balint B."/>
            <person name="Merenyi Z."/>
            <person name="de Eugenio L."/>
            <person name="Morin E."/>
            <person name="Martinez A.T."/>
            <person name="Baldrian P."/>
            <person name="Stursova M."/>
            <person name="Martinez M.J."/>
            <person name="Novotny C."/>
            <person name="Magnuson J.K."/>
            <person name="Spatafora J.W."/>
            <person name="Maurice S."/>
            <person name="Pangilinan J."/>
            <person name="Andreopoulos W."/>
            <person name="LaButti K."/>
            <person name="Hundley H."/>
            <person name="Na H."/>
            <person name="Kuo A."/>
            <person name="Barry K."/>
            <person name="Lipzen A."/>
            <person name="Henrissat B."/>
            <person name="Riley R."/>
            <person name="Ahrendt S."/>
            <person name="Nagy L.G."/>
            <person name="Grigoriev I.V."/>
            <person name="Martin F."/>
            <person name="Rosso M.N."/>
        </authorList>
    </citation>
    <scope>NUCLEOTIDE SEQUENCE</scope>
    <source>
        <strain evidence="1">CBS 384.51</strain>
    </source>
</reference>
<proteinExistence type="predicted"/>